<keyword evidence="1" id="KW-0732">Signal</keyword>
<protein>
    <recommendedName>
        <fullName evidence="4">DUF3575 domain-containing protein</fullName>
    </recommendedName>
</protein>
<evidence type="ECO:0000313" key="3">
    <source>
        <dbReference type="Proteomes" id="UP000637299"/>
    </source>
</evidence>
<comment type="caution">
    <text evidence="2">The sequence shown here is derived from an EMBL/GenBank/DDBJ whole genome shotgun (WGS) entry which is preliminary data.</text>
</comment>
<evidence type="ECO:0008006" key="4">
    <source>
        <dbReference type="Google" id="ProtNLM"/>
    </source>
</evidence>
<sequence>MKKLLSVLIFFVSTLIFAQEEKESKWILKLNPSQLADAFSFPTVMVSAERMINPYFSISAEAGVQVYETFKIDSTMLNSKGFKANIEGRFYFSKFFNKRTTPKRNQQFVALQLFSRKNQTTDILRYYPTSDNPNNEVFTDYFGVKKRVLGVNLIMGNQISILRSKRLILEPYYGIGFMNRKIENTALQFGVAKHEIQYGNHEFFRNRMLEKGSGNFLNLVVGFRIGYKL</sequence>
<reference evidence="2 3" key="1">
    <citation type="submission" date="2020-09" db="EMBL/GenBank/DDBJ databases">
        <title>Genome seq and assembly of Chryseobacterium sp.</title>
        <authorList>
            <person name="Chhetri G."/>
        </authorList>
    </citation>
    <scope>NUCLEOTIDE SEQUENCE [LARGE SCALE GENOMIC DNA]</scope>
    <source>
        <strain evidence="2 3">GCR10</strain>
    </source>
</reference>
<accession>A0ABR8ZBV5</accession>
<gene>
    <name evidence="2" type="ORF">IC610_09875</name>
</gene>
<evidence type="ECO:0000256" key="1">
    <source>
        <dbReference type="SAM" id="SignalP"/>
    </source>
</evidence>
<keyword evidence="3" id="KW-1185">Reference proteome</keyword>
<dbReference type="EMBL" id="JACYFS010000002">
    <property type="protein sequence ID" value="MBD8082726.1"/>
    <property type="molecule type" value="Genomic_DNA"/>
</dbReference>
<organism evidence="2 3">
    <name type="scientific">Chryseobacterium caseinilyticum</name>
    <dbReference type="NCBI Taxonomy" id="2771428"/>
    <lineage>
        <taxon>Bacteria</taxon>
        <taxon>Pseudomonadati</taxon>
        <taxon>Bacteroidota</taxon>
        <taxon>Flavobacteriia</taxon>
        <taxon>Flavobacteriales</taxon>
        <taxon>Weeksellaceae</taxon>
        <taxon>Chryseobacterium group</taxon>
        <taxon>Chryseobacterium</taxon>
    </lineage>
</organism>
<feature type="signal peptide" evidence="1">
    <location>
        <begin position="1"/>
        <end position="18"/>
    </location>
</feature>
<name>A0ABR8ZBV5_9FLAO</name>
<dbReference type="RefSeq" id="WP_191736703.1">
    <property type="nucleotide sequence ID" value="NZ_JACYFS010000002.1"/>
</dbReference>
<evidence type="ECO:0000313" key="2">
    <source>
        <dbReference type="EMBL" id="MBD8082726.1"/>
    </source>
</evidence>
<proteinExistence type="predicted"/>
<feature type="chain" id="PRO_5047524582" description="DUF3575 domain-containing protein" evidence="1">
    <location>
        <begin position="19"/>
        <end position="229"/>
    </location>
</feature>
<dbReference type="Proteomes" id="UP000637299">
    <property type="component" value="Unassembled WGS sequence"/>
</dbReference>